<evidence type="ECO:0000313" key="1">
    <source>
        <dbReference type="EMBL" id="KAI3756902.1"/>
    </source>
</evidence>
<organism evidence="1 2">
    <name type="scientific">Arctium lappa</name>
    <name type="common">Greater burdock</name>
    <name type="synonym">Lappa major</name>
    <dbReference type="NCBI Taxonomy" id="4217"/>
    <lineage>
        <taxon>Eukaryota</taxon>
        <taxon>Viridiplantae</taxon>
        <taxon>Streptophyta</taxon>
        <taxon>Embryophyta</taxon>
        <taxon>Tracheophyta</taxon>
        <taxon>Spermatophyta</taxon>
        <taxon>Magnoliopsida</taxon>
        <taxon>eudicotyledons</taxon>
        <taxon>Gunneridae</taxon>
        <taxon>Pentapetalae</taxon>
        <taxon>asterids</taxon>
        <taxon>campanulids</taxon>
        <taxon>Asterales</taxon>
        <taxon>Asteraceae</taxon>
        <taxon>Carduoideae</taxon>
        <taxon>Cardueae</taxon>
        <taxon>Arctiinae</taxon>
        <taxon>Arctium</taxon>
    </lineage>
</organism>
<accession>A0ACB9EDK1</accession>
<protein>
    <submittedName>
        <fullName evidence="1">Uncharacterized protein</fullName>
    </submittedName>
</protein>
<keyword evidence="2" id="KW-1185">Reference proteome</keyword>
<evidence type="ECO:0000313" key="2">
    <source>
        <dbReference type="Proteomes" id="UP001055879"/>
    </source>
</evidence>
<gene>
    <name evidence="1" type="ORF">L6452_04434</name>
</gene>
<proteinExistence type="predicted"/>
<sequence length="170" mass="18602">MDSWTANMCTNANGVDKDGFQTVTRKSSGKTHASSLNGQMEQQKKENHPVAESGKSANDKKKSKSKVASHKDYRQAVSFSFNRFSVLSDPSLPKDLGSSSFPSPIHQASSEPMDTSFEQDDLLEVEDVIEVDSDDGVTARFLTSDPMPSQVDPMPTPEPEQMDSIPSLVF</sequence>
<dbReference type="Proteomes" id="UP001055879">
    <property type="component" value="Linkage Group LG02"/>
</dbReference>
<comment type="caution">
    <text evidence="1">The sequence shown here is derived from an EMBL/GenBank/DDBJ whole genome shotgun (WGS) entry which is preliminary data.</text>
</comment>
<dbReference type="EMBL" id="CM042048">
    <property type="protein sequence ID" value="KAI3756902.1"/>
    <property type="molecule type" value="Genomic_DNA"/>
</dbReference>
<name>A0ACB9EDK1_ARCLA</name>
<reference evidence="2" key="1">
    <citation type="journal article" date="2022" name="Mol. Ecol. Resour.">
        <title>The genomes of chicory, endive, great burdock and yacon provide insights into Asteraceae palaeo-polyploidization history and plant inulin production.</title>
        <authorList>
            <person name="Fan W."/>
            <person name="Wang S."/>
            <person name="Wang H."/>
            <person name="Wang A."/>
            <person name="Jiang F."/>
            <person name="Liu H."/>
            <person name="Zhao H."/>
            <person name="Xu D."/>
            <person name="Zhang Y."/>
        </authorList>
    </citation>
    <scope>NUCLEOTIDE SEQUENCE [LARGE SCALE GENOMIC DNA]</scope>
    <source>
        <strain evidence="2">cv. Niubang</strain>
    </source>
</reference>
<reference evidence="1 2" key="2">
    <citation type="journal article" date="2022" name="Mol. Ecol. Resour.">
        <title>The genomes of chicory, endive, great burdock and yacon provide insights into Asteraceae paleo-polyploidization history and plant inulin production.</title>
        <authorList>
            <person name="Fan W."/>
            <person name="Wang S."/>
            <person name="Wang H."/>
            <person name="Wang A."/>
            <person name="Jiang F."/>
            <person name="Liu H."/>
            <person name="Zhao H."/>
            <person name="Xu D."/>
            <person name="Zhang Y."/>
        </authorList>
    </citation>
    <scope>NUCLEOTIDE SEQUENCE [LARGE SCALE GENOMIC DNA]</scope>
    <source>
        <strain evidence="2">cv. Niubang</strain>
    </source>
</reference>